<name>A0AAN9YGX6_9PEZI</name>
<dbReference type="Gene3D" id="2.70.150.10">
    <property type="entry name" value="Calcium-transporting ATPase, cytoplasmic transduction domain A"/>
    <property type="match status" value="1"/>
</dbReference>
<feature type="transmembrane region" description="Helical" evidence="10">
    <location>
        <begin position="1029"/>
        <end position="1051"/>
    </location>
</feature>
<sequence length="1113" mass="119799">MTCGSCVNTITHNLEQQNTGWKVNVSLLANEATVIYRGSKEDAGQIVEAIEDLGYDAILDRVISADADEKYHELSGKDHERTVEIYVGGLQSDLCSTRVVQALESCSLGSVEVLHKPSLVNPIAKIRYKPDAPRFTIRHLLAAIECSNGDSGNSNFSARIYHPPTLEELATQGAIHHQRDLLRRVIVTAVLTIPTFVIGIIYMATVPDHDPGKMWLMEPWRAGVGRAQYILLTLATPVFFWPANIFHKRAIREIVVMWRPKSGVPFLQRFYRFGSMDLLVSLGTGVAYLSSCAQLVAAGVDRPSRVDDANFYFDAVIFLALFLLVGRLIEAYSKSRAGDAVQSLIKLRPTTAILVVHDEAGGDQTHGARDVVVPVDHLEFHDLVRIPHGASPACDGFIVQGGGTTQFDESSLTGESRLVRKTEGDPVYAGTINKDAPVVVEITGVAGHSMLDNIVRIVREGQATRAPVEKIADVLTAYFVPAVVLVAIVTWVVWLVIGLGGTAPEHFLLDGERESEGSWVAFSLRFAIAVFVVACPCGLALAAPTAIVVGSGLAAKYGILAKGGGEAFEKASRVNCVVFDKTGTLTVGGEPTVTDCSFARGLDFTSDYDRDIDLEEEAVPDDDRTRRRRRSAFFAILRSTEESSSHPIAKAIVSFCNAAAESGFPQLQQQQQVSIANVEELPGKGLKASVSTRDIPIQDPIGSHDITKIAVGNEVLMADLGVKIPSEVSRTLQTWKTEAKSVALVAIIQADTRRTDTDDGEKTFSNSDWEFAAAFSIADPIRPEAAVVVRTLQEGGIDVWMLSGDNATTARAVASQVGIPGSNVIAGVLPTEKHDRIAWLQSTPRADNTTRRRQPHHSSSSADRTSLFSVLNPFSHCRSRRPVLPERQLEEGRYGQSEEEQKQQQQQQQRIGEKAHEEGAFDIHVNVNANADADVDADRDGMVQHGGGVERRHTANTNTNPTVVAMVGDGINDAAALHTADVGVAVGSGSDVAIASAGFVLISSQNPLGNLVTLLDLSRAVLRRIKFNFAWALAYNLLAVPIAAGCFYPIVIGGGGGGEGSSGGAEAHTHVRLEPEWAGLAMAASSISVVLSSLALRLGWWGIGFRPRKIGGG</sequence>
<evidence type="ECO:0000256" key="3">
    <source>
        <dbReference type="ARBA" id="ARBA00022692"/>
    </source>
</evidence>
<feature type="transmembrane region" description="Helical" evidence="10">
    <location>
        <begin position="226"/>
        <end position="246"/>
    </location>
</feature>
<feature type="transmembrane region" description="Helical" evidence="10">
    <location>
        <begin position="475"/>
        <end position="499"/>
    </location>
</feature>
<keyword evidence="7" id="KW-1278">Translocase</keyword>
<evidence type="ECO:0000256" key="7">
    <source>
        <dbReference type="ARBA" id="ARBA00022967"/>
    </source>
</evidence>
<feature type="region of interest" description="Disordered" evidence="11">
    <location>
        <begin position="879"/>
        <end position="914"/>
    </location>
</feature>
<dbReference type="GO" id="GO:0043682">
    <property type="term" value="F:P-type divalent copper transporter activity"/>
    <property type="evidence" value="ECO:0007669"/>
    <property type="project" value="TreeGrafter"/>
</dbReference>
<dbReference type="CDD" id="cd00371">
    <property type="entry name" value="HMA"/>
    <property type="match status" value="1"/>
</dbReference>
<keyword evidence="8 10" id="KW-1133">Transmembrane helix</keyword>
<dbReference type="GO" id="GO:0055070">
    <property type="term" value="P:copper ion homeostasis"/>
    <property type="evidence" value="ECO:0007669"/>
    <property type="project" value="TreeGrafter"/>
</dbReference>
<reference evidence="13 14" key="1">
    <citation type="submission" date="2024-02" db="EMBL/GenBank/DDBJ databases">
        <title>De novo assembly and annotation of 12 fungi associated with fruit tree decline syndrome in Ontario, Canada.</title>
        <authorList>
            <person name="Sulman M."/>
            <person name="Ellouze W."/>
            <person name="Ilyukhin E."/>
        </authorList>
    </citation>
    <scope>NUCLEOTIDE SEQUENCE [LARGE SCALE GENOMIC DNA]</scope>
    <source>
        <strain evidence="13 14">M11/M66-122</strain>
    </source>
</reference>
<evidence type="ECO:0000256" key="2">
    <source>
        <dbReference type="ARBA" id="ARBA00006024"/>
    </source>
</evidence>
<feature type="transmembrane region" description="Helical" evidence="10">
    <location>
        <begin position="278"/>
        <end position="297"/>
    </location>
</feature>
<evidence type="ECO:0000313" key="14">
    <source>
        <dbReference type="Proteomes" id="UP001320420"/>
    </source>
</evidence>
<feature type="transmembrane region" description="Helical" evidence="10">
    <location>
        <begin position="519"/>
        <end position="543"/>
    </location>
</feature>
<dbReference type="Pfam" id="PF00403">
    <property type="entry name" value="HMA"/>
    <property type="match status" value="1"/>
</dbReference>
<dbReference type="GO" id="GO:0005507">
    <property type="term" value="F:copper ion binding"/>
    <property type="evidence" value="ECO:0007669"/>
    <property type="project" value="TreeGrafter"/>
</dbReference>
<dbReference type="InterPro" id="IPR023299">
    <property type="entry name" value="ATPase_P-typ_cyto_dom_N"/>
</dbReference>
<dbReference type="EMBL" id="JAKJXP020000120">
    <property type="protein sequence ID" value="KAK7744393.1"/>
    <property type="molecule type" value="Genomic_DNA"/>
</dbReference>
<evidence type="ECO:0000256" key="9">
    <source>
        <dbReference type="ARBA" id="ARBA00023136"/>
    </source>
</evidence>
<keyword evidence="5 10" id="KW-0547">Nucleotide-binding</keyword>
<dbReference type="InterPro" id="IPR023298">
    <property type="entry name" value="ATPase_P-typ_TM_dom_sf"/>
</dbReference>
<dbReference type="Pfam" id="PF00702">
    <property type="entry name" value="Hydrolase"/>
    <property type="match status" value="1"/>
</dbReference>
<feature type="compositionally biased region" description="Basic and acidic residues" evidence="11">
    <location>
        <begin position="883"/>
        <end position="893"/>
    </location>
</feature>
<feature type="transmembrane region" description="Helical" evidence="10">
    <location>
        <begin position="309"/>
        <end position="329"/>
    </location>
</feature>
<keyword evidence="3 10" id="KW-0812">Transmembrane</keyword>
<dbReference type="Gene3D" id="3.40.1110.10">
    <property type="entry name" value="Calcium-transporting ATPase, cytoplasmic domain N"/>
    <property type="match status" value="1"/>
</dbReference>
<dbReference type="Gene3D" id="3.40.50.1000">
    <property type="entry name" value="HAD superfamily/HAD-like"/>
    <property type="match status" value="1"/>
</dbReference>
<keyword evidence="14" id="KW-1185">Reference proteome</keyword>
<evidence type="ECO:0000313" key="13">
    <source>
        <dbReference type="EMBL" id="KAK7744393.1"/>
    </source>
</evidence>
<dbReference type="InterPro" id="IPR006121">
    <property type="entry name" value="HMA_dom"/>
</dbReference>
<dbReference type="InterPro" id="IPR023214">
    <property type="entry name" value="HAD_sf"/>
</dbReference>
<dbReference type="GO" id="GO:0005524">
    <property type="term" value="F:ATP binding"/>
    <property type="evidence" value="ECO:0007669"/>
    <property type="project" value="UniProtKB-UniRule"/>
</dbReference>
<dbReference type="SUPFAM" id="SSF56784">
    <property type="entry name" value="HAD-like"/>
    <property type="match status" value="1"/>
</dbReference>
<evidence type="ECO:0000256" key="8">
    <source>
        <dbReference type="ARBA" id="ARBA00022989"/>
    </source>
</evidence>
<keyword evidence="6 10" id="KW-0067">ATP-binding</keyword>
<dbReference type="SUPFAM" id="SSF81660">
    <property type="entry name" value="Metal cation-transporting ATPase, ATP-binding domain N"/>
    <property type="match status" value="1"/>
</dbReference>
<dbReference type="SUPFAM" id="SSF55008">
    <property type="entry name" value="HMA, heavy metal-associated domain"/>
    <property type="match status" value="1"/>
</dbReference>
<feature type="compositionally biased region" description="Polar residues" evidence="11">
    <location>
        <begin position="857"/>
        <end position="866"/>
    </location>
</feature>
<dbReference type="PANTHER" id="PTHR43520">
    <property type="entry name" value="ATP7, ISOFORM B"/>
    <property type="match status" value="1"/>
</dbReference>
<dbReference type="SUPFAM" id="SSF81665">
    <property type="entry name" value="Calcium ATPase, transmembrane domain M"/>
    <property type="match status" value="1"/>
</dbReference>
<dbReference type="PROSITE" id="PS00154">
    <property type="entry name" value="ATPASE_E1_E2"/>
    <property type="match status" value="1"/>
</dbReference>
<evidence type="ECO:0000256" key="5">
    <source>
        <dbReference type="ARBA" id="ARBA00022741"/>
    </source>
</evidence>
<protein>
    <recommendedName>
        <fullName evidence="12">HMA domain-containing protein</fullName>
    </recommendedName>
</protein>
<feature type="domain" description="HMA" evidence="12">
    <location>
        <begin position="1"/>
        <end position="58"/>
    </location>
</feature>
<feature type="transmembrane region" description="Helical" evidence="10">
    <location>
        <begin position="185"/>
        <end position="206"/>
    </location>
</feature>
<evidence type="ECO:0000256" key="10">
    <source>
        <dbReference type="RuleBase" id="RU362081"/>
    </source>
</evidence>
<comment type="caution">
    <text evidence="13">The sequence shown here is derived from an EMBL/GenBank/DDBJ whole genome shotgun (WGS) entry which is preliminary data.</text>
</comment>
<keyword evidence="9 10" id="KW-0472">Membrane</keyword>
<dbReference type="InterPro" id="IPR008250">
    <property type="entry name" value="ATPase_P-typ_transduc_dom_A_sf"/>
</dbReference>
<feature type="region of interest" description="Disordered" evidence="11">
    <location>
        <begin position="841"/>
        <end position="866"/>
    </location>
</feature>
<dbReference type="FunFam" id="3.30.70.100:FF:000001">
    <property type="entry name" value="ATPase copper transporting beta"/>
    <property type="match status" value="1"/>
</dbReference>
<dbReference type="Gene3D" id="3.30.70.100">
    <property type="match status" value="1"/>
</dbReference>
<dbReference type="InterPro" id="IPR036163">
    <property type="entry name" value="HMA_dom_sf"/>
</dbReference>
<dbReference type="Pfam" id="PF00122">
    <property type="entry name" value="E1-E2_ATPase"/>
    <property type="match status" value="1"/>
</dbReference>
<dbReference type="InterPro" id="IPR059000">
    <property type="entry name" value="ATPase_P-type_domA"/>
</dbReference>
<evidence type="ECO:0000256" key="6">
    <source>
        <dbReference type="ARBA" id="ARBA00022840"/>
    </source>
</evidence>
<keyword evidence="4 10" id="KW-0479">Metal-binding</keyword>
<feature type="transmembrane region" description="Helical" evidence="10">
    <location>
        <begin position="1077"/>
        <end position="1100"/>
    </location>
</feature>
<gene>
    <name evidence="13" type="ORF">SLS62_010183</name>
</gene>
<comment type="similarity">
    <text evidence="2 10">Belongs to the cation transport ATPase (P-type) (TC 3.A.3) family. Type IB subfamily.</text>
</comment>
<dbReference type="PANTHER" id="PTHR43520:SF32">
    <property type="entry name" value="COPPER RESISTANCE P-TYPE ATPASE (EUROFUNG)"/>
    <property type="match status" value="1"/>
</dbReference>
<dbReference type="GO" id="GO:0016020">
    <property type="term" value="C:membrane"/>
    <property type="evidence" value="ECO:0007669"/>
    <property type="project" value="UniProtKB-SubCell"/>
</dbReference>
<dbReference type="AlphaFoldDB" id="A0AAN9YGX6"/>
<dbReference type="SUPFAM" id="SSF81653">
    <property type="entry name" value="Calcium ATPase, transduction domain A"/>
    <property type="match status" value="1"/>
</dbReference>
<evidence type="ECO:0000256" key="4">
    <source>
        <dbReference type="ARBA" id="ARBA00022723"/>
    </source>
</evidence>
<evidence type="ECO:0000256" key="1">
    <source>
        <dbReference type="ARBA" id="ARBA00004141"/>
    </source>
</evidence>
<accession>A0AAN9YGX6</accession>
<evidence type="ECO:0000256" key="11">
    <source>
        <dbReference type="SAM" id="MobiDB-lite"/>
    </source>
</evidence>
<dbReference type="InterPro" id="IPR036412">
    <property type="entry name" value="HAD-like_sf"/>
</dbReference>
<dbReference type="InterPro" id="IPR018303">
    <property type="entry name" value="ATPase_P-typ_P_site"/>
</dbReference>
<comment type="subcellular location">
    <subcellularLocation>
        <location evidence="1">Membrane</location>
        <topology evidence="1">Multi-pass membrane protein</topology>
    </subcellularLocation>
</comment>
<dbReference type="PROSITE" id="PS50846">
    <property type="entry name" value="HMA_2"/>
    <property type="match status" value="1"/>
</dbReference>
<dbReference type="InterPro" id="IPR027256">
    <property type="entry name" value="P-typ_ATPase_IB"/>
</dbReference>
<organism evidence="13 14">
    <name type="scientific">Diatrype stigma</name>
    <dbReference type="NCBI Taxonomy" id="117547"/>
    <lineage>
        <taxon>Eukaryota</taxon>
        <taxon>Fungi</taxon>
        <taxon>Dikarya</taxon>
        <taxon>Ascomycota</taxon>
        <taxon>Pezizomycotina</taxon>
        <taxon>Sordariomycetes</taxon>
        <taxon>Xylariomycetidae</taxon>
        <taxon>Xylariales</taxon>
        <taxon>Diatrypaceae</taxon>
        <taxon>Diatrype</taxon>
    </lineage>
</organism>
<dbReference type="NCBIfam" id="TIGR01525">
    <property type="entry name" value="ATPase-IB_hvy"/>
    <property type="match status" value="1"/>
</dbReference>
<dbReference type="FunFam" id="2.70.150.10:FF:000068">
    <property type="entry name" value="Copper resistance-associated P-type ATPase"/>
    <property type="match status" value="1"/>
</dbReference>
<dbReference type="Proteomes" id="UP001320420">
    <property type="component" value="Unassembled WGS sequence"/>
</dbReference>
<evidence type="ECO:0000259" key="12">
    <source>
        <dbReference type="PROSITE" id="PS50846"/>
    </source>
</evidence>
<dbReference type="PRINTS" id="PR00119">
    <property type="entry name" value="CATATPASE"/>
</dbReference>
<proteinExistence type="inferred from homology"/>